<feature type="transmembrane region" description="Helical" evidence="1">
    <location>
        <begin position="642"/>
        <end position="666"/>
    </location>
</feature>
<reference evidence="2 3" key="1">
    <citation type="submission" date="2020-04" db="EMBL/GenBank/DDBJ databases">
        <title>Characterization and engineering of Streptomyces griseofuscus DSM40191 as a potential heterologous host for expression of BGCs.</title>
        <authorList>
            <person name="Gren T."/>
            <person name="Whitford C.M."/>
            <person name="Mohite O.S."/>
            <person name="Joergensen T.S."/>
            <person name="Nielsen J.B."/>
            <person name="Lee S.Y."/>
            <person name="Weber T."/>
        </authorList>
    </citation>
    <scope>NUCLEOTIDE SEQUENCE [LARGE SCALE GENOMIC DNA]</scope>
    <source>
        <strain evidence="2 3">DSM 40191</strain>
    </source>
</reference>
<gene>
    <name evidence="2" type="ORF">HEP81_04689</name>
</gene>
<protein>
    <recommendedName>
        <fullName evidence="4">Phage-related protein</fullName>
    </recommendedName>
</protein>
<feature type="transmembrane region" description="Helical" evidence="1">
    <location>
        <begin position="740"/>
        <end position="760"/>
    </location>
</feature>
<dbReference type="KEGG" id="sgf:HEP81_04689"/>
<feature type="transmembrane region" description="Helical" evidence="1">
    <location>
        <begin position="672"/>
        <end position="691"/>
    </location>
</feature>
<proteinExistence type="predicted"/>
<feature type="transmembrane region" description="Helical" evidence="1">
    <location>
        <begin position="484"/>
        <end position="510"/>
    </location>
</feature>
<feature type="transmembrane region" description="Helical" evidence="1">
    <location>
        <begin position="607"/>
        <end position="630"/>
    </location>
</feature>
<feature type="transmembrane region" description="Helical" evidence="1">
    <location>
        <begin position="545"/>
        <end position="567"/>
    </location>
</feature>
<feature type="transmembrane region" description="Helical" evidence="1">
    <location>
        <begin position="579"/>
        <end position="601"/>
    </location>
</feature>
<keyword evidence="1" id="KW-0472">Membrane</keyword>
<dbReference type="GeneID" id="91464239"/>
<organism evidence="2 3">
    <name type="scientific">Streptomyces griseofuscus</name>
    <dbReference type="NCBI Taxonomy" id="146922"/>
    <lineage>
        <taxon>Bacteria</taxon>
        <taxon>Bacillati</taxon>
        <taxon>Actinomycetota</taxon>
        <taxon>Actinomycetes</taxon>
        <taxon>Kitasatosporales</taxon>
        <taxon>Streptomycetaceae</taxon>
        <taxon>Streptomyces</taxon>
    </lineage>
</organism>
<keyword evidence="1" id="KW-0812">Transmembrane</keyword>
<dbReference type="RefSeq" id="WP_051850023.1">
    <property type="nucleotide sequence ID" value="NZ_CP051006.1"/>
</dbReference>
<name>A0A7H1Q3T1_9ACTN</name>
<keyword evidence="1" id="KW-1133">Transmembrane helix</keyword>
<sequence>MAGEDVDFGSAHITIDLNDGSTDAQARQTGAQIQRALLNATRRIGDQIRRQIQRGLNAQAVTVRVEPDLRWFDAQLLNGLRSVDSLNIPVAPDVTGFVERLRALLADVEIPIRVVPDLDELDRRIRAHNAPDVRVNANVNVDNDRLTRSLAGLGSAALRVGKVLGTGLKFGAYGIAAAGAASGVAKLTAALAPAAGAIAAGPAAIAGFQTALGTLKLAVLGVDDALSAALSGDADAFSKAIEDLAPAAQKAVTAIRNLQPQLKKVQQSVQQSFFKQFSGDVTAAVRNLLPLGSGLDKIAAGFGRATDQGLKFATSKTAFNGLQGIVKGTSDAVGGLSTAVQPLARGLLSVASSVATAFGAQVGQAIGDVGTRIGNFLTRLGDSGRAVSLVRGALTVFQQLGAIAQNVGSILANVWRAANVNGGGLLNNLKQITGAFAQFAQTAAGQTAIGNVFKTVAQIAAQLGPILSALVTQLGAIAPALGPVFVALGPAITGLINALGPALAAIAPVLQEVANGLAAAFAVIGPALGPVGAAVGQVLSALTPLLPLVGQVVSVLAGALAPVLQLLTGLFEPIIQELVAALMPVLPPLAQAFAVLVQALTPLATGIGQAIGQLLAALAPLFTTLAGALGQVAASLAPVITALVNALMPTLPGLVSAFSAMVQAVLPLLPSLAGLVASVAPLAVLLLRIVGPIAQIGAAFDTWLAINLVVPIIQGVVSVLTGLISGITSVITFIAQLPGMIVSGLSALGSMLASFFTGLFTSIGQFVVSGFQTVVGFFAQLPGMILAGLQALPGLLLNLFTSAVAGIAIALLTLLAGIVFTFTELPGRIASALASLGTFLLNAFVSGFNAATSAISSFLSSAASFFSQLPGRIGSALAALPGRVSSLFRSAGSSALSAASSAGSAVVSFFSGLPGRIGSALSSVGSRIAGAFRSAASSAKNAVSSLISGVVSLFSGLGSRIVGAIGNVGGQIMSKIKSGLPSSVRKYLPFASGGIVYGPTHALIGEAGPEVVIPLTRPKRAAELAARSGLLDMLGVGQARTLAATTATAASAGGSAASSVLSSLSAALSGIASLLNTVGAQVVQGMVDGIRQNQGLVAAAAQDMAGTAVTAAETTLQIASPSKVFAKIGQLVGAGFVKGLTGTAAQIKSTTDAMVKAITDAFKGKKTRVDDQLVAMLSSGNTKLQKLATQRDALVKRITDARKFAADTTNTALQAFSLQSLTQGADKVTASTLTAGLQSAVNQVKTFTAEVNRLAKRGLSKSLLQQVIGLGPEQGASIAAALSSATSDQLKRLNNLQGQLSKASTTLGNTGADLLYDSGAQAAKGFLAGLKGQQKAIEKLMLDIAKGMQTAIKAALHIKSPSRVFMHIGDMTGLGLHIGFLRRLAGLQDASRVAARNLADGVTAQLTGLGGRGGDGVVIPLTRMQRARQAAADGTAAATARGARAAGGGLQMTNYWTINEVGDAHMTAHRVLNRLVLAAGVS</sequence>
<dbReference type="Proteomes" id="UP000516422">
    <property type="component" value="Chromosome"/>
</dbReference>
<feature type="transmembrane region" description="Helical" evidence="1">
    <location>
        <begin position="703"/>
        <end position="734"/>
    </location>
</feature>
<feature type="transmembrane region" description="Helical" evidence="1">
    <location>
        <begin position="767"/>
        <end position="789"/>
    </location>
</feature>
<feature type="transmembrane region" description="Helical" evidence="1">
    <location>
        <begin position="517"/>
        <end position="539"/>
    </location>
</feature>
<evidence type="ECO:0000313" key="3">
    <source>
        <dbReference type="Proteomes" id="UP000516422"/>
    </source>
</evidence>
<dbReference type="EMBL" id="CP051006">
    <property type="protein sequence ID" value="QNT94961.1"/>
    <property type="molecule type" value="Genomic_DNA"/>
</dbReference>
<evidence type="ECO:0000313" key="2">
    <source>
        <dbReference type="EMBL" id="QNT94961.1"/>
    </source>
</evidence>
<feature type="transmembrane region" description="Helical" evidence="1">
    <location>
        <begin position="795"/>
        <end position="822"/>
    </location>
</feature>
<accession>A0A7H1Q3T1</accession>
<evidence type="ECO:0000256" key="1">
    <source>
        <dbReference type="SAM" id="Phobius"/>
    </source>
</evidence>
<evidence type="ECO:0008006" key="4">
    <source>
        <dbReference type="Google" id="ProtNLM"/>
    </source>
</evidence>
<feature type="transmembrane region" description="Helical" evidence="1">
    <location>
        <begin position="829"/>
        <end position="851"/>
    </location>
</feature>